<dbReference type="RefSeq" id="WP_089345159.1">
    <property type="nucleotide sequence ID" value="NZ_CP067130.1"/>
</dbReference>
<dbReference type="OrthoDB" id="9785971at2"/>
<dbReference type="GO" id="GO:0005737">
    <property type="term" value="C:cytoplasm"/>
    <property type="evidence" value="ECO:0007669"/>
    <property type="project" value="TreeGrafter"/>
</dbReference>
<dbReference type="InterPro" id="IPR023401">
    <property type="entry name" value="ODC_N"/>
</dbReference>
<proteinExistence type="predicted"/>
<dbReference type="GO" id="GO:0042562">
    <property type="term" value="F:hormone binding"/>
    <property type="evidence" value="ECO:0007669"/>
    <property type="project" value="TreeGrafter"/>
</dbReference>
<gene>
    <name evidence="1" type="ORF">SAMN05444959_11255</name>
</gene>
<dbReference type="Gene3D" id="3.30.1780.10">
    <property type="entry name" value="ornithine cyclodeaminase, domain 1"/>
    <property type="match status" value="1"/>
</dbReference>
<dbReference type="Proteomes" id="UP000198307">
    <property type="component" value="Unassembled WGS sequence"/>
</dbReference>
<evidence type="ECO:0000313" key="2">
    <source>
        <dbReference type="Proteomes" id="UP000198307"/>
    </source>
</evidence>
<dbReference type="InterPro" id="IPR036291">
    <property type="entry name" value="NAD(P)-bd_dom_sf"/>
</dbReference>
<dbReference type="Pfam" id="PF02423">
    <property type="entry name" value="OCD_Mu_crystall"/>
    <property type="match status" value="1"/>
</dbReference>
<dbReference type="PANTHER" id="PTHR13812">
    <property type="entry name" value="KETIMINE REDUCTASE MU-CRYSTALLIN"/>
    <property type="match status" value="1"/>
</dbReference>
<reference evidence="1 2" key="1">
    <citation type="submission" date="2017-07" db="EMBL/GenBank/DDBJ databases">
        <authorList>
            <person name="Sun Z.S."/>
            <person name="Albrecht U."/>
            <person name="Echele G."/>
            <person name="Lee C.C."/>
        </authorList>
    </citation>
    <scope>NUCLEOTIDE SEQUENCE [LARGE SCALE GENOMIC DNA]</scope>
    <source>
        <strain evidence="1 2">DSM 14827</strain>
    </source>
</reference>
<sequence>MSLVNLTEEDVARLLTYRDLVPLMERALSELSSGDAIQPVRQMLPVEPERRYLGMMPAVTSQAMGAKLVCFYPANAGSEYPTHLASILLFDPQTGQPLAVMDGRLITEMRTAATSAAVSRRLASPESSRLALIGSGVQAEAHLQALREIFPIDEVRVWSRTQANARAFADRHGAQAMALQQAVEGADIVVVATNSTTPVVQGAWLKAGAHVNSVGSPRPTWRELDDAVMANALVVDSREAAMTEAGDVILSGAEILAEAGELFAGRVQIDPGQTTVFKSVGVAVEDLAAARHVYDAYLNQ</sequence>
<dbReference type="EMBL" id="FZQB01000012">
    <property type="protein sequence ID" value="SNT75634.1"/>
    <property type="molecule type" value="Genomic_DNA"/>
</dbReference>
<accession>A0A239PZD7</accession>
<dbReference type="Gene3D" id="3.40.50.720">
    <property type="entry name" value="NAD(P)-binding Rossmann-like Domain"/>
    <property type="match status" value="1"/>
</dbReference>
<evidence type="ECO:0000313" key="1">
    <source>
        <dbReference type="EMBL" id="SNT75634.1"/>
    </source>
</evidence>
<protein>
    <submittedName>
        <fullName evidence="1">Thiomorpholine-carboxylate dehydrogenase</fullName>
    </submittedName>
</protein>
<dbReference type="SUPFAM" id="SSF51735">
    <property type="entry name" value="NAD(P)-binding Rossmann-fold domains"/>
    <property type="match status" value="1"/>
</dbReference>
<dbReference type="PANTHER" id="PTHR13812:SF19">
    <property type="entry name" value="KETIMINE REDUCTASE MU-CRYSTALLIN"/>
    <property type="match status" value="1"/>
</dbReference>
<name>A0A239PZD7_9RHOB</name>
<dbReference type="PIRSF" id="PIRSF001439">
    <property type="entry name" value="CryM"/>
    <property type="match status" value="1"/>
</dbReference>
<dbReference type="InterPro" id="IPR003462">
    <property type="entry name" value="ODC_Mu_crystall"/>
</dbReference>
<dbReference type="AlphaFoldDB" id="A0A239PZD7"/>
<keyword evidence="2" id="KW-1185">Reference proteome</keyword>
<organism evidence="1 2">
    <name type="scientific">Paracoccus seriniphilus</name>
    <dbReference type="NCBI Taxonomy" id="184748"/>
    <lineage>
        <taxon>Bacteria</taxon>
        <taxon>Pseudomonadati</taxon>
        <taxon>Pseudomonadota</taxon>
        <taxon>Alphaproteobacteria</taxon>
        <taxon>Rhodobacterales</taxon>
        <taxon>Paracoccaceae</taxon>
        <taxon>Paracoccus</taxon>
    </lineage>
</organism>